<dbReference type="OMA" id="CSAMAIY"/>
<evidence type="ECO:0000256" key="7">
    <source>
        <dbReference type="ARBA" id="ARBA00023136"/>
    </source>
</evidence>
<dbReference type="Proteomes" id="UP000001542">
    <property type="component" value="Unassembled WGS sequence"/>
</dbReference>
<feature type="transmembrane region" description="Helical" evidence="8">
    <location>
        <begin position="359"/>
        <end position="381"/>
    </location>
</feature>
<comment type="similarity">
    <text evidence="2">Belongs to the amino acid/polyamine transporter 2 family.</text>
</comment>
<dbReference type="VEuPathDB" id="TrichDB:TVAG_284500"/>
<evidence type="ECO:0000259" key="9">
    <source>
        <dbReference type="Pfam" id="PF01490"/>
    </source>
</evidence>
<dbReference type="eggNOG" id="KOG1305">
    <property type="taxonomic scope" value="Eukaryota"/>
</dbReference>
<evidence type="ECO:0000256" key="1">
    <source>
        <dbReference type="ARBA" id="ARBA00004141"/>
    </source>
</evidence>
<proteinExistence type="inferred from homology"/>
<keyword evidence="3" id="KW-0813">Transport</keyword>
<evidence type="ECO:0000256" key="5">
    <source>
        <dbReference type="ARBA" id="ARBA00022970"/>
    </source>
</evidence>
<dbReference type="InterPro" id="IPR013057">
    <property type="entry name" value="AA_transpt_TM"/>
</dbReference>
<dbReference type="PANTHER" id="PTHR22950:SF458">
    <property type="entry name" value="SODIUM-COUPLED NEUTRAL AMINO ACID TRANSPORTER 11-RELATED"/>
    <property type="match status" value="1"/>
</dbReference>
<sequence length="426" mass="46224">MNDHDEDVSLFTEANSVATTNNKAPQYTGVIATSLNLLNSTLGAGILSISNSFGFCGLVPSTAILTASAVLSFISASMVVKMHTISGINSFAIIAKTTLGKPGKLISDASLILFCYSCMVAYVIMGTEIIQSWAMAVHIDLHSFGKRALTVICYAFGLPILLTVPRNMTFLSYISFSCFIALSMFFFGMIYKGFTVLPKTGIDPTAETATFNLHIFNALAVHVLCYSLSGIIIPIVKVMAPSLHLRNVSCGISFFASYMFVLIPAVIGYLLFGQKCEPLILNNFEDSDPLFVIIRIACFIVLVSSYPMIGLSLLTMYSQIFFGTEEQQNLPFAKRLVCLALENAPPLLVALFLPNARPALAIGGALGGGVTNYCLPPLMYIKLYQTKFSNYKTWLMITFSVVGVIMCGIATYEAVLDAIDAFSHKI</sequence>
<dbReference type="OrthoDB" id="28208at2759"/>
<feature type="transmembrane region" description="Helical" evidence="8">
    <location>
        <begin position="248"/>
        <end position="272"/>
    </location>
</feature>
<keyword evidence="11" id="KW-1185">Reference proteome</keyword>
<feature type="transmembrane region" description="Helical" evidence="8">
    <location>
        <begin position="292"/>
        <end position="315"/>
    </location>
</feature>
<comment type="subcellular location">
    <subcellularLocation>
        <location evidence="1">Membrane</location>
        <topology evidence="1">Multi-pass membrane protein</topology>
    </subcellularLocation>
</comment>
<feature type="transmembrane region" description="Helical" evidence="8">
    <location>
        <begin position="144"/>
        <end position="163"/>
    </location>
</feature>
<dbReference type="RefSeq" id="XP_001318090.1">
    <property type="nucleotide sequence ID" value="XM_001318055.1"/>
</dbReference>
<accession>A2ENA8</accession>
<keyword evidence="4 8" id="KW-0812">Transmembrane</keyword>
<evidence type="ECO:0000256" key="4">
    <source>
        <dbReference type="ARBA" id="ARBA00022692"/>
    </source>
</evidence>
<feature type="transmembrane region" description="Helical" evidence="8">
    <location>
        <begin position="105"/>
        <end position="124"/>
    </location>
</feature>
<dbReference type="GO" id="GO:0016020">
    <property type="term" value="C:membrane"/>
    <property type="evidence" value="ECO:0007669"/>
    <property type="project" value="UniProtKB-SubCell"/>
</dbReference>
<dbReference type="KEGG" id="tva:4763738"/>
<dbReference type="SMR" id="A2ENA8"/>
<name>A2ENA8_TRIV3</name>
<dbReference type="VEuPathDB" id="TrichDB:TVAGG3_0356740"/>
<evidence type="ECO:0000313" key="11">
    <source>
        <dbReference type="Proteomes" id="UP000001542"/>
    </source>
</evidence>
<dbReference type="AlphaFoldDB" id="A2ENA8"/>
<evidence type="ECO:0000256" key="2">
    <source>
        <dbReference type="ARBA" id="ARBA00008066"/>
    </source>
</evidence>
<dbReference type="Pfam" id="PF01490">
    <property type="entry name" value="Aa_trans"/>
    <property type="match status" value="1"/>
</dbReference>
<feature type="transmembrane region" description="Helical" evidence="8">
    <location>
        <begin position="170"/>
        <end position="191"/>
    </location>
</feature>
<dbReference type="FunCoup" id="A2ENA8">
    <property type="interactions" value="73"/>
</dbReference>
<dbReference type="GO" id="GO:0006865">
    <property type="term" value="P:amino acid transport"/>
    <property type="evidence" value="ECO:0007669"/>
    <property type="project" value="UniProtKB-KW"/>
</dbReference>
<reference evidence="10" key="1">
    <citation type="submission" date="2006-10" db="EMBL/GenBank/DDBJ databases">
        <authorList>
            <person name="Amadeo P."/>
            <person name="Zhao Q."/>
            <person name="Wortman J."/>
            <person name="Fraser-Liggett C."/>
            <person name="Carlton J."/>
        </authorList>
    </citation>
    <scope>NUCLEOTIDE SEQUENCE</scope>
    <source>
        <strain evidence="10">G3</strain>
    </source>
</reference>
<keyword evidence="6 8" id="KW-1133">Transmembrane helix</keyword>
<feature type="transmembrane region" description="Helical" evidence="8">
    <location>
        <begin position="393"/>
        <end position="412"/>
    </location>
</feature>
<keyword evidence="5" id="KW-0029">Amino-acid transport</keyword>
<gene>
    <name evidence="10" type="ORF">TVAG_284500</name>
</gene>
<evidence type="ECO:0000256" key="3">
    <source>
        <dbReference type="ARBA" id="ARBA00022448"/>
    </source>
</evidence>
<reference evidence="10" key="2">
    <citation type="journal article" date="2007" name="Science">
        <title>Draft genome sequence of the sexually transmitted pathogen Trichomonas vaginalis.</title>
        <authorList>
            <person name="Carlton J.M."/>
            <person name="Hirt R.P."/>
            <person name="Silva J.C."/>
            <person name="Delcher A.L."/>
            <person name="Schatz M."/>
            <person name="Zhao Q."/>
            <person name="Wortman J.R."/>
            <person name="Bidwell S.L."/>
            <person name="Alsmark U.C.M."/>
            <person name="Besteiro S."/>
            <person name="Sicheritz-Ponten T."/>
            <person name="Noel C.J."/>
            <person name="Dacks J.B."/>
            <person name="Foster P.G."/>
            <person name="Simillion C."/>
            <person name="Van de Peer Y."/>
            <person name="Miranda-Saavedra D."/>
            <person name="Barton G.J."/>
            <person name="Westrop G.D."/>
            <person name="Mueller S."/>
            <person name="Dessi D."/>
            <person name="Fiori P.L."/>
            <person name="Ren Q."/>
            <person name="Paulsen I."/>
            <person name="Zhang H."/>
            <person name="Bastida-Corcuera F.D."/>
            <person name="Simoes-Barbosa A."/>
            <person name="Brown M.T."/>
            <person name="Hayes R.D."/>
            <person name="Mukherjee M."/>
            <person name="Okumura C.Y."/>
            <person name="Schneider R."/>
            <person name="Smith A.J."/>
            <person name="Vanacova S."/>
            <person name="Villalvazo M."/>
            <person name="Haas B.J."/>
            <person name="Pertea M."/>
            <person name="Feldblyum T.V."/>
            <person name="Utterback T.R."/>
            <person name="Shu C.L."/>
            <person name="Osoegawa K."/>
            <person name="de Jong P.J."/>
            <person name="Hrdy I."/>
            <person name="Horvathova L."/>
            <person name="Zubacova Z."/>
            <person name="Dolezal P."/>
            <person name="Malik S.B."/>
            <person name="Logsdon J.M. Jr."/>
            <person name="Henze K."/>
            <person name="Gupta A."/>
            <person name="Wang C.C."/>
            <person name="Dunne R.L."/>
            <person name="Upcroft J.A."/>
            <person name="Upcroft P."/>
            <person name="White O."/>
            <person name="Salzberg S.L."/>
            <person name="Tang P."/>
            <person name="Chiu C.-H."/>
            <person name="Lee Y.-S."/>
            <person name="Embley T.M."/>
            <person name="Coombs G.H."/>
            <person name="Mottram J.C."/>
            <person name="Tachezy J."/>
            <person name="Fraser-Liggett C.M."/>
            <person name="Johnson P.J."/>
        </authorList>
    </citation>
    <scope>NUCLEOTIDE SEQUENCE [LARGE SCALE GENOMIC DNA]</scope>
    <source>
        <strain evidence="10">G3</strain>
    </source>
</reference>
<protein>
    <submittedName>
        <fullName evidence="10">Transmembrane amino acid transporter protein</fullName>
    </submittedName>
</protein>
<feature type="transmembrane region" description="Helical" evidence="8">
    <location>
        <begin position="52"/>
        <end position="74"/>
    </location>
</feature>
<dbReference type="STRING" id="5722.A2ENA8"/>
<dbReference type="InParanoid" id="A2ENA8"/>
<keyword evidence="7 8" id="KW-0472">Membrane</keyword>
<feature type="domain" description="Amino acid transporter transmembrane" evidence="9">
    <location>
        <begin position="29"/>
        <end position="414"/>
    </location>
</feature>
<evidence type="ECO:0000256" key="6">
    <source>
        <dbReference type="ARBA" id="ARBA00022989"/>
    </source>
</evidence>
<organism evidence="10 11">
    <name type="scientific">Trichomonas vaginalis (strain ATCC PRA-98 / G3)</name>
    <dbReference type="NCBI Taxonomy" id="412133"/>
    <lineage>
        <taxon>Eukaryota</taxon>
        <taxon>Metamonada</taxon>
        <taxon>Parabasalia</taxon>
        <taxon>Trichomonadida</taxon>
        <taxon>Trichomonadidae</taxon>
        <taxon>Trichomonas</taxon>
    </lineage>
</organism>
<feature type="transmembrane region" description="Helical" evidence="8">
    <location>
        <begin position="211"/>
        <end position="236"/>
    </location>
</feature>
<dbReference type="EMBL" id="DS113438">
    <property type="protein sequence ID" value="EAY05867.1"/>
    <property type="molecule type" value="Genomic_DNA"/>
</dbReference>
<evidence type="ECO:0000256" key="8">
    <source>
        <dbReference type="SAM" id="Phobius"/>
    </source>
</evidence>
<dbReference type="PANTHER" id="PTHR22950">
    <property type="entry name" value="AMINO ACID TRANSPORTER"/>
    <property type="match status" value="1"/>
</dbReference>
<evidence type="ECO:0000313" key="10">
    <source>
        <dbReference type="EMBL" id="EAY05867.1"/>
    </source>
</evidence>